<dbReference type="GeneID" id="91085779"/>
<gene>
    <name evidence="1" type="ORF">L203_101566</name>
</gene>
<dbReference type="VEuPathDB" id="FungiDB:L203_01069"/>
<dbReference type="EMBL" id="CP143785">
    <property type="protein sequence ID" value="WVN86402.1"/>
    <property type="molecule type" value="Genomic_DNA"/>
</dbReference>
<protein>
    <submittedName>
        <fullName evidence="1">Uncharacterized protein</fullName>
    </submittedName>
</protein>
<accession>A0A1E3IT82</accession>
<organism evidence="1 2">
    <name type="scientific">Cryptococcus depauperatus CBS 7841</name>
    <dbReference type="NCBI Taxonomy" id="1295531"/>
    <lineage>
        <taxon>Eukaryota</taxon>
        <taxon>Fungi</taxon>
        <taxon>Dikarya</taxon>
        <taxon>Basidiomycota</taxon>
        <taxon>Agaricomycotina</taxon>
        <taxon>Tremellomycetes</taxon>
        <taxon>Tremellales</taxon>
        <taxon>Cryptococcaceae</taxon>
        <taxon>Cryptococcus</taxon>
    </lineage>
</organism>
<dbReference type="AlphaFoldDB" id="A0A1E3IT82"/>
<reference evidence="1" key="1">
    <citation type="submission" date="2016-06" db="EMBL/GenBank/DDBJ databases">
        <authorList>
            <person name="Cuomo C."/>
            <person name="Litvintseva A."/>
            <person name="Heitman J."/>
            <person name="Chen Y."/>
            <person name="Sun S."/>
            <person name="Springer D."/>
            <person name="Dromer F."/>
            <person name="Young S."/>
            <person name="Zeng Q."/>
            <person name="Chapman S."/>
            <person name="Gujja S."/>
            <person name="Saif S."/>
            <person name="Birren B."/>
        </authorList>
    </citation>
    <scope>NUCLEOTIDE SEQUENCE</scope>
    <source>
        <strain evidence="1">CBS 7841</strain>
    </source>
</reference>
<reference evidence="1" key="2">
    <citation type="journal article" date="2022" name="Elife">
        <title>Obligate sexual reproduction of a homothallic fungus closely related to the Cryptococcus pathogenic species complex.</title>
        <authorList>
            <person name="Passer A.R."/>
            <person name="Clancey S.A."/>
            <person name="Shea T."/>
            <person name="David-Palma M."/>
            <person name="Averette A.F."/>
            <person name="Boekhout T."/>
            <person name="Porcel B.M."/>
            <person name="Nowrousian M."/>
            <person name="Cuomo C.A."/>
            <person name="Sun S."/>
            <person name="Heitman J."/>
            <person name="Coelho M.A."/>
        </authorList>
    </citation>
    <scope>NUCLEOTIDE SEQUENCE</scope>
    <source>
        <strain evidence="1">CBS 7841</strain>
    </source>
</reference>
<sequence>MRLPAFFSTRTLIQQTSLPAYRAYVTFPHPDLDPQKGQTRFAIRVFNNIPSLLHAYAIIRAVELKMGVSVLHMRLPKQQDNLSLSPSIFIETLQPIQLDKPLLLEIPAPRISEGSNFLGGPSLSDVSAVLSSSPTASSTVSTSPPGGKNAPLQFTVEVQKGTGKESLRARIAKRAKPSQDRQNGVEVVQALQTFGGGFYGGFEGLAERFDWIIKKNKQ</sequence>
<evidence type="ECO:0000313" key="1">
    <source>
        <dbReference type="EMBL" id="WVN86402.1"/>
    </source>
</evidence>
<name>A0A1E3IT82_9TREE</name>
<dbReference type="Proteomes" id="UP000094043">
    <property type="component" value="Chromosome 2"/>
</dbReference>
<proteinExistence type="predicted"/>
<keyword evidence="2" id="KW-1185">Reference proteome</keyword>
<reference evidence="1" key="3">
    <citation type="submission" date="2024-01" db="EMBL/GenBank/DDBJ databases">
        <authorList>
            <person name="Coelho M.A."/>
            <person name="David-Palma M."/>
            <person name="Shea T."/>
            <person name="Sun S."/>
            <person name="Cuomo C.A."/>
            <person name="Heitman J."/>
        </authorList>
    </citation>
    <scope>NUCLEOTIDE SEQUENCE</scope>
    <source>
        <strain evidence="1">CBS 7841</strain>
    </source>
</reference>
<dbReference type="RefSeq" id="XP_066067102.1">
    <property type="nucleotide sequence ID" value="XM_066211005.1"/>
</dbReference>
<dbReference type="OrthoDB" id="2571901at2759"/>
<evidence type="ECO:0000313" key="2">
    <source>
        <dbReference type="Proteomes" id="UP000094043"/>
    </source>
</evidence>
<dbReference type="KEGG" id="cdep:91085779"/>